<keyword evidence="5" id="KW-0653">Protein transport</keyword>
<evidence type="ECO:0000256" key="2">
    <source>
        <dbReference type="ARBA" id="ARBA00008160"/>
    </source>
</evidence>
<evidence type="ECO:0000256" key="5">
    <source>
        <dbReference type="ARBA" id="ARBA00022927"/>
    </source>
</evidence>
<dbReference type="RefSeq" id="XP_012655824.1">
    <property type="nucleotide sequence ID" value="XM_012800370.1"/>
</dbReference>
<evidence type="ECO:0000256" key="9">
    <source>
        <dbReference type="SAM" id="Phobius"/>
    </source>
</evidence>
<dbReference type="GO" id="GO:0034067">
    <property type="term" value="P:protein localization to Golgi apparatus"/>
    <property type="evidence" value="ECO:0007669"/>
    <property type="project" value="TreeGrafter"/>
</dbReference>
<evidence type="ECO:0000256" key="4">
    <source>
        <dbReference type="ARBA" id="ARBA00022692"/>
    </source>
</evidence>
<keyword evidence="11" id="KW-1185">Reference proteome</keyword>
<keyword evidence="8 9" id="KW-0472">Membrane</keyword>
<dbReference type="EMBL" id="GG662422">
    <property type="protein sequence ID" value="EWS71638.1"/>
    <property type="molecule type" value="Genomic_DNA"/>
</dbReference>
<evidence type="ECO:0000313" key="11">
    <source>
        <dbReference type="Proteomes" id="UP000009168"/>
    </source>
</evidence>
<evidence type="ECO:0000256" key="3">
    <source>
        <dbReference type="ARBA" id="ARBA00022448"/>
    </source>
</evidence>
<gene>
    <name evidence="10" type="ORF">TTHERM_001299662</name>
</gene>
<dbReference type="OrthoDB" id="294766at2759"/>
<dbReference type="Proteomes" id="UP000009168">
    <property type="component" value="Unassembled WGS sequence"/>
</dbReference>
<proteinExistence type="inferred from homology"/>
<accession>W7X5K3</accession>
<reference evidence="11" key="1">
    <citation type="journal article" date="2006" name="PLoS Biol.">
        <title>Macronuclear genome sequence of the ciliate Tetrahymena thermophila, a model eukaryote.</title>
        <authorList>
            <person name="Eisen J.A."/>
            <person name="Coyne R.S."/>
            <person name="Wu M."/>
            <person name="Wu D."/>
            <person name="Thiagarajan M."/>
            <person name="Wortman J.R."/>
            <person name="Badger J.H."/>
            <person name="Ren Q."/>
            <person name="Amedeo P."/>
            <person name="Jones K.M."/>
            <person name="Tallon L.J."/>
            <person name="Delcher A.L."/>
            <person name="Salzberg S.L."/>
            <person name="Silva J.C."/>
            <person name="Haas B.J."/>
            <person name="Majoros W.H."/>
            <person name="Farzad M."/>
            <person name="Carlton J.M."/>
            <person name="Smith R.K. Jr."/>
            <person name="Garg J."/>
            <person name="Pearlman R.E."/>
            <person name="Karrer K.M."/>
            <person name="Sun L."/>
            <person name="Manning G."/>
            <person name="Elde N.C."/>
            <person name="Turkewitz A.P."/>
            <person name="Asai D.J."/>
            <person name="Wilkes D.E."/>
            <person name="Wang Y."/>
            <person name="Cai H."/>
            <person name="Collins K."/>
            <person name="Stewart B.A."/>
            <person name="Lee S.R."/>
            <person name="Wilamowska K."/>
            <person name="Weinberg Z."/>
            <person name="Ruzzo W.L."/>
            <person name="Wloga D."/>
            <person name="Gaertig J."/>
            <person name="Frankel J."/>
            <person name="Tsao C.-C."/>
            <person name="Gorovsky M.A."/>
            <person name="Keeling P.J."/>
            <person name="Waller R.F."/>
            <person name="Patron N.J."/>
            <person name="Cherry J.M."/>
            <person name="Stover N.A."/>
            <person name="Krieger C.J."/>
            <person name="del Toro C."/>
            <person name="Ryder H.F."/>
            <person name="Williamson S.C."/>
            <person name="Barbeau R.A."/>
            <person name="Hamilton E.P."/>
            <person name="Orias E."/>
        </authorList>
    </citation>
    <scope>NUCLEOTIDE SEQUENCE [LARGE SCALE GENOMIC DNA]</scope>
    <source>
        <strain evidence="11">SB210</strain>
    </source>
</reference>
<comment type="subcellular location">
    <subcellularLocation>
        <location evidence="1">Golgi apparatus membrane</location>
        <topology evidence="1">Multi-pass membrane protein</topology>
    </subcellularLocation>
</comment>
<feature type="transmembrane region" description="Helical" evidence="9">
    <location>
        <begin position="128"/>
        <end position="147"/>
    </location>
</feature>
<feature type="transmembrane region" description="Helical" evidence="9">
    <location>
        <begin position="20"/>
        <end position="40"/>
    </location>
</feature>
<dbReference type="FunCoup" id="W7X5K3">
    <property type="interactions" value="178"/>
</dbReference>
<dbReference type="GO" id="GO:0005829">
    <property type="term" value="C:cytosol"/>
    <property type="evidence" value="ECO:0007669"/>
    <property type="project" value="GOC"/>
</dbReference>
<keyword evidence="7" id="KW-0333">Golgi apparatus</keyword>
<evidence type="ECO:0000256" key="7">
    <source>
        <dbReference type="ARBA" id="ARBA00023034"/>
    </source>
</evidence>
<dbReference type="InterPro" id="IPR019185">
    <property type="entry name" value="Integral_membrane_SYS1-rel"/>
</dbReference>
<sequence length="195" mass="22506">MHSQRFIGMYSQLDIKLIILQIMTMQFLFYLSQLVLLFIFNSIFGKPTHIGQIFDFSIYASSPSTPQLAYISYLTNLFNIPIVIVGLSNIIVKANKVLDFVSTIYGYHFIFCFFYNGPFFESFEIKWLIINGLILLVTVLAGEYVCIKLEQLEIKFLDNLFVALGPSKETQRKIKQSSMSGHNHKFIEMKDVVEV</sequence>
<dbReference type="PANTHER" id="PTHR12952:SF0">
    <property type="entry name" value="PROTEIN SYS1 HOMOLOG"/>
    <property type="match status" value="1"/>
</dbReference>
<dbReference type="GO" id="GO:0006895">
    <property type="term" value="P:Golgi to endosome transport"/>
    <property type="evidence" value="ECO:0007669"/>
    <property type="project" value="TreeGrafter"/>
</dbReference>
<dbReference type="STRING" id="312017.W7X5K3"/>
<feature type="transmembrane region" description="Helical" evidence="9">
    <location>
        <begin position="97"/>
        <end position="116"/>
    </location>
</feature>
<dbReference type="GO" id="GO:0000139">
    <property type="term" value="C:Golgi membrane"/>
    <property type="evidence" value="ECO:0007669"/>
    <property type="project" value="UniProtKB-SubCell"/>
</dbReference>
<evidence type="ECO:0000256" key="6">
    <source>
        <dbReference type="ARBA" id="ARBA00022989"/>
    </source>
</evidence>
<dbReference type="Pfam" id="PF09801">
    <property type="entry name" value="SYS1"/>
    <property type="match status" value="1"/>
</dbReference>
<dbReference type="AlphaFoldDB" id="W7X5K3"/>
<dbReference type="PANTHER" id="PTHR12952">
    <property type="entry name" value="SYS1"/>
    <property type="match status" value="1"/>
</dbReference>
<organism evidence="10 11">
    <name type="scientific">Tetrahymena thermophila (strain SB210)</name>
    <dbReference type="NCBI Taxonomy" id="312017"/>
    <lineage>
        <taxon>Eukaryota</taxon>
        <taxon>Sar</taxon>
        <taxon>Alveolata</taxon>
        <taxon>Ciliophora</taxon>
        <taxon>Intramacronucleata</taxon>
        <taxon>Oligohymenophorea</taxon>
        <taxon>Hymenostomatida</taxon>
        <taxon>Tetrahymenina</taxon>
        <taxon>Tetrahymenidae</taxon>
        <taxon>Tetrahymena</taxon>
    </lineage>
</organism>
<dbReference type="InParanoid" id="W7X5K3"/>
<dbReference type="GO" id="GO:0005802">
    <property type="term" value="C:trans-Golgi network"/>
    <property type="evidence" value="ECO:0007669"/>
    <property type="project" value="TreeGrafter"/>
</dbReference>
<name>W7X5K3_TETTS</name>
<dbReference type="GeneID" id="24442116"/>
<keyword evidence="6 9" id="KW-1133">Transmembrane helix</keyword>
<feature type="transmembrane region" description="Helical" evidence="9">
    <location>
        <begin position="70"/>
        <end position="90"/>
    </location>
</feature>
<evidence type="ECO:0000256" key="8">
    <source>
        <dbReference type="ARBA" id="ARBA00023136"/>
    </source>
</evidence>
<evidence type="ECO:0000256" key="1">
    <source>
        <dbReference type="ARBA" id="ARBA00004653"/>
    </source>
</evidence>
<dbReference type="GO" id="GO:0043001">
    <property type="term" value="P:Golgi to plasma membrane protein transport"/>
    <property type="evidence" value="ECO:0007669"/>
    <property type="project" value="TreeGrafter"/>
</dbReference>
<protein>
    <submittedName>
        <fullName evidence="10">Integral membrane protein S (TGN-related)</fullName>
    </submittedName>
</protein>
<evidence type="ECO:0000313" key="10">
    <source>
        <dbReference type="EMBL" id="EWS71638.1"/>
    </source>
</evidence>
<keyword evidence="3" id="KW-0813">Transport</keyword>
<keyword evidence="4 9" id="KW-0812">Transmembrane</keyword>
<dbReference type="KEGG" id="tet:TTHERM_001299662"/>
<comment type="similarity">
    <text evidence="2">Belongs to the SYS1 family.</text>
</comment>